<dbReference type="CDD" id="cd00090">
    <property type="entry name" value="HTH_ARSR"/>
    <property type="match status" value="1"/>
</dbReference>
<name>A0A221W3C7_9PSEU</name>
<dbReference type="EMBL" id="CP022521">
    <property type="protein sequence ID" value="ASO20308.1"/>
    <property type="molecule type" value="Genomic_DNA"/>
</dbReference>
<dbReference type="KEGG" id="ahg:AHOG_13325"/>
<dbReference type="InterPro" id="IPR011991">
    <property type="entry name" value="ArsR-like_HTH"/>
</dbReference>
<dbReference type="OrthoDB" id="7945987at2"/>
<evidence type="ECO:0000313" key="2">
    <source>
        <dbReference type="EMBL" id="ASO20308.1"/>
    </source>
</evidence>
<evidence type="ECO:0000313" key="3">
    <source>
        <dbReference type="Proteomes" id="UP000204221"/>
    </source>
</evidence>
<feature type="compositionally biased region" description="Basic and acidic residues" evidence="1">
    <location>
        <begin position="101"/>
        <end position="113"/>
    </location>
</feature>
<accession>A0A221W3C7</accession>
<reference evidence="2 3" key="1">
    <citation type="submission" date="2017-07" db="EMBL/GenBank/DDBJ databases">
        <title>Complete genome sequence of Actinoalloteichus hoggarensis DSM 45943, type strain of Actinoalloteichus hoggarensis.</title>
        <authorList>
            <person name="Ruckert C."/>
            <person name="Nouioui I."/>
            <person name="Willmese J."/>
            <person name="van Wezel G."/>
            <person name="Klenk H.-P."/>
            <person name="Kalinowski J."/>
            <person name="Zotchev S.B."/>
        </authorList>
    </citation>
    <scope>NUCLEOTIDE SEQUENCE [LARGE SCALE GENOMIC DNA]</scope>
    <source>
        <strain evidence="2 3">DSM 45943</strain>
    </source>
</reference>
<protein>
    <submittedName>
        <fullName evidence="2">Helix-turn-helix domain protein</fullName>
    </submittedName>
</protein>
<dbReference type="InterPro" id="IPR036390">
    <property type="entry name" value="WH_DNA-bd_sf"/>
</dbReference>
<dbReference type="Gene3D" id="1.10.10.10">
    <property type="entry name" value="Winged helix-like DNA-binding domain superfamily/Winged helix DNA-binding domain"/>
    <property type="match status" value="1"/>
</dbReference>
<dbReference type="RefSeq" id="WP_093941656.1">
    <property type="nucleotide sequence ID" value="NZ_CP022521.1"/>
</dbReference>
<dbReference type="Pfam" id="PF12840">
    <property type="entry name" value="HTH_20"/>
    <property type="match status" value="1"/>
</dbReference>
<organism evidence="2 3">
    <name type="scientific">Actinoalloteichus hoggarensis</name>
    <dbReference type="NCBI Taxonomy" id="1470176"/>
    <lineage>
        <taxon>Bacteria</taxon>
        <taxon>Bacillati</taxon>
        <taxon>Actinomycetota</taxon>
        <taxon>Actinomycetes</taxon>
        <taxon>Pseudonocardiales</taxon>
        <taxon>Pseudonocardiaceae</taxon>
        <taxon>Actinoalloteichus</taxon>
    </lineage>
</organism>
<feature type="region of interest" description="Disordered" evidence="1">
    <location>
        <begin position="70"/>
        <end position="118"/>
    </location>
</feature>
<evidence type="ECO:0000256" key="1">
    <source>
        <dbReference type="SAM" id="MobiDB-lite"/>
    </source>
</evidence>
<keyword evidence="3" id="KW-1185">Reference proteome</keyword>
<feature type="compositionally biased region" description="Low complexity" evidence="1">
    <location>
        <begin position="86"/>
        <end position="100"/>
    </location>
</feature>
<dbReference type="SUPFAM" id="SSF46785">
    <property type="entry name" value="Winged helix' DNA-binding domain"/>
    <property type="match status" value="1"/>
</dbReference>
<proteinExistence type="predicted"/>
<dbReference type="InterPro" id="IPR036388">
    <property type="entry name" value="WH-like_DNA-bd_sf"/>
</dbReference>
<gene>
    <name evidence="2" type="ORF">AHOG_13325</name>
</gene>
<dbReference type="Proteomes" id="UP000204221">
    <property type="component" value="Chromosome"/>
</dbReference>
<dbReference type="AlphaFoldDB" id="A0A221W3C7"/>
<sequence>MSSDGILDSSPVASAPAEDLPEHAVRVALLDLLKDAETITATEAAKALGYSSGLCSFHLRSLARHGYVEEAPHEGGRARPWRLRGRAGSPRPASADAASRAAEDSAAEDRPDGDFGELARGLEDESHRRWLAHRAAAPPDWQRDEAFSSVVYLTPEELAELGDAVRQLLARYRGRDTRAEMRPEEAVPVAAVMRLFPLIADAEVEVGAAHGGAPDIGGPGT</sequence>